<dbReference type="Proteomes" id="UP000002218">
    <property type="component" value="Chromosome"/>
</dbReference>
<gene>
    <name evidence="1" type="ordered locus">Namu_0613</name>
</gene>
<evidence type="ECO:0000313" key="2">
    <source>
        <dbReference type="Proteomes" id="UP000002218"/>
    </source>
</evidence>
<protein>
    <submittedName>
        <fullName evidence="1">Uncharacterized protein</fullName>
    </submittedName>
</protein>
<dbReference type="RefSeq" id="WP_015745945.1">
    <property type="nucleotide sequence ID" value="NC_013235.1"/>
</dbReference>
<evidence type="ECO:0000313" key="1">
    <source>
        <dbReference type="EMBL" id="ACV77028.1"/>
    </source>
</evidence>
<keyword evidence="2" id="KW-1185">Reference proteome</keyword>
<dbReference type="HOGENOM" id="CLU_3254461_0_0_11"/>
<reference evidence="1 2" key="2">
    <citation type="journal article" date="2010" name="Stand. Genomic Sci.">
        <title>Complete genome sequence of Nakamurella multipartita type strain (Y-104).</title>
        <authorList>
            <person name="Tice H."/>
            <person name="Mayilraj S."/>
            <person name="Sims D."/>
            <person name="Lapidus A."/>
            <person name="Nolan M."/>
            <person name="Lucas S."/>
            <person name="Glavina Del Rio T."/>
            <person name="Copeland A."/>
            <person name="Cheng J.F."/>
            <person name="Meincke L."/>
            <person name="Bruce D."/>
            <person name="Goodwin L."/>
            <person name="Pitluck S."/>
            <person name="Ivanova N."/>
            <person name="Mavromatis K."/>
            <person name="Ovchinnikova G."/>
            <person name="Pati A."/>
            <person name="Chen A."/>
            <person name="Palaniappan K."/>
            <person name="Land M."/>
            <person name="Hauser L."/>
            <person name="Chang Y.J."/>
            <person name="Jeffries C.D."/>
            <person name="Detter J.C."/>
            <person name="Brettin T."/>
            <person name="Rohde M."/>
            <person name="Goker M."/>
            <person name="Bristow J."/>
            <person name="Eisen J.A."/>
            <person name="Markowitz V."/>
            <person name="Hugenholtz P."/>
            <person name="Kyrpides N.C."/>
            <person name="Klenk H.P."/>
            <person name="Chen F."/>
        </authorList>
    </citation>
    <scope>NUCLEOTIDE SEQUENCE [LARGE SCALE GENOMIC DNA]</scope>
    <source>
        <strain evidence="2">ATCC 700099 / DSM 44233 / CIP 104796 / JCM 9543 / NBRC 105858 / Y-104</strain>
    </source>
</reference>
<sequence length="42" mass="4761">MTTGTSHAITPELHLIEGHHPHSLWEDPDFPTIAVYRGARRL</sequence>
<proteinExistence type="predicted"/>
<dbReference type="AlphaFoldDB" id="C8X852"/>
<dbReference type="EMBL" id="CP001737">
    <property type="protein sequence ID" value="ACV77028.1"/>
    <property type="molecule type" value="Genomic_DNA"/>
</dbReference>
<dbReference type="STRING" id="479431.Namu_0613"/>
<organism evidence="1 2">
    <name type="scientific">Nakamurella multipartita (strain ATCC 700099 / DSM 44233 / CIP 104796 / JCM 9543 / NBRC 105858 / Y-104)</name>
    <name type="common">Microsphaera multipartita</name>
    <dbReference type="NCBI Taxonomy" id="479431"/>
    <lineage>
        <taxon>Bacteria</taxon>
        <taxon>Bacillati</taxon>
        <taxon>Actinomycetota</taxon>
        <taxon>Actinomycetes</taxon>
        <taxon>Nakamurellales</taxon>
        <taxon>Nakamurellaceae</taxon>
        <taxon>Nakamurella</taxon>
    </lineage>
</organism>
<accession>C8X852</accession>
<dbReference type="KEGG" id="nml:Namu_0613"/>
<dbReference type="InParanoid" id="C8X852"/>
<reference evidence="2" key="1">
    <citation type="submission" date="2009-09" db="EMBL/GenBank/DDBJ databases">
        <title>The complete genome of Nakamurella multipartita DSM 44233.</title>
        <authorList>
            <consortium name="US DOE Joint Genome Institute (JGI-PGF)"/>
            <person name="Lucas S."/>
            <person name="Copeland A."/>
            <person name="Lapidus A."/>
            <person name="Glavina del Rio T."/>
            <person name="Dalin E."/>
            <person name="Tice H."/>
            <person name="Bruce D."/>
            <person name="Goodwin L."/>
            <person name="Pitluck S."/>
            <person name="Kyrpides N."/>
            <person name="Mavromatis K."/>
            <person name="Ivanova N."/>
            <person name="Ovchinnikova G."/>
            <person name="Sims D."/>
            <person name="Meincke L."/>
            <person name="Brettin T."/>
            <person name="Detter J.C."/>
            <person name="Han C."/>
            <person name="Larimer F."/>
            <person name="Land M."/>
            <person name="Hauser L."/>
            <person name="Markowitz V."/>
            <person name="Cheng J.-F."/>
            <person name="Hugenholtz P."/>
            <person name="Woyke T."/>
            <person name="Wu D."/>
            <person name="Klenk H.-P."/>
            <person name="Eisen J.A."/>
        </authorList>
    </citation>
    <scope>NUCLEOTIDE SEQUENCE [LARGE SCALE GENOMIC DNA]</scope>
    <source>
        <strain evidence="2">ATCC 700099 / DSM 44233 / CIP 104796 / JCM 9543 / NBRC 105858 / Y-104</strain>
    </source>
</reference>
<name>C8X852_NAKMY</name>